<keyword evidence="1" id="KW-0472">Membrane</keyword>
<dbReference type="InterPro" id="IPR021309">
    <property type="entry name" value="YgaP-like_TM"/>
</dbReference>
<dbReference type="AlphaFoldDB" id="A0A6M1SZ02"/>
<comment type="caution">
    <text evidence="3">The sequence shown here is derived from an EMBL/GenBank/DDBJ whole genome shotgun (WGS) entry which is preliminary data.</text>
</comment>
<feature type="transmembrane region" description="Helical" evidence="1">
    <location>
        <begin position="7"/>
        <end position="25"/>
    </location>
</feature>
<dbReference type="Gene3D" id="6.10.140.1340">
    <property type="match status" value="1"/>
</dbReference>
<keyword evidence="1" id="KW-1133">Transmembrane helix</keyword>
<keyword evidence="4" id="KW-1185">Reference proteome</keyword>
<dbReference type="Proteomes" id="UP000473278">
    <property type="component" value="Unassembled WGS sequence"/>
</dbReference>
<evidence type="ECO:0000313" key="4">
    <source>
        <dbReference type="Proteomes" id="UP000473278"/>
    </source>
</evidence>
<proteinExistence type="predicted"/>
<protein>
    <submittedName>
        <fullName evidence="3">DUF2892 domain-containing protein</fullName>
    </submittedName>
</protein>
<evidence type="ECO:0000313" key="3">
    <source>
        <dbReference type="EMBL" id="NGP75797.1"/>
    </source>
</evidence>
<feature type="domain" description="Inner membrane protein YgaP-like transmembrane" evidence="2">
    <location>
        <begin position="4"/>
        <end position="57"/>
    </location>
</feature>
<evidence type="ECO:0000259" key="2">
    <source>
        <dbReference type="Pfam" id="PF11127"/>
    </source>
</evidence>
<gene>
    <name evidence="3" type="ORF">G3570_04080</name>
</gene>
<sequence length="75" mass="8519">MRPMERVIRAIAGTFVTISLILGYFVSPYWFLFTLFVGLNLFQSSFTQWCLAEEILKKLGIATGDSPQQETKAQV</sequence>
<dbReference type="EMBL" id="JAALLT010000001">
    <property type="protein sequence ID" value="NGP75797.1"/>
    <property type="molecule type" value="Genomic_DNA"/>
</dbReference>
<dbReference type="Pfam" id="PF11127">
    <property type="entry name" value="YgaP-like_TM"/>
    <property type="match status" value="1"/>
</dbReference>
<organism evidence="3 4">
    <name type="scientific">Halalkalibaculum roseum</name>
    <dbReference type="NCBI Taxonomy" id="2709311"/>
    <lineage>
        <taxon>Bacteria</taxon>
        <taxon>Pseudomonadati</taxon>
        <taxon>Balneolota</taxon>
        <taxon>Balneolia</taxon>
        <taxon>Balneolales</taxon>
        <taxon>Balneolaceae</taxon>
        <taxon>Halalkalibaculum</taxon>
    </lineage>
</organism>
<accession>A0A6M1SZ02</accession>
<name>A0A6M1SZ02_9BACT</name>
<evidence type="ECO:0000256" key="1">
    <source>
        <dbReference type="SAM" id="Phobius"/>
    </source>
</evidence>
<reference evidence="3 4" key="1">
    <citation type="submission" date="2020-02" db="EMBL/GenBank/DDBJ databases">
        <title>Balneolaceae bacterium YR4-1, complete genome.</title>
        <authorList>
            <person name="Li Y."/>
            <person name="Wu S."/>
        </authorList>
    </citation>
    <scope>NUCLEOTIDE SEQUENCE [LARGE SCALE GENOMIC DNA]</scope>
    <source>
        <strain evidence="3 4">YR4-1</strain>
    </source>
</reference>
<keyword evidence="1" id="KW-0812">Transmembrane</keyword>